<name>A0AAD5XRL3_9FUNG</name>
<keyword evidence="3" id="KW-1185">Reference proteome</keyword>
<gene>
    <name evidence="2" type="ORF">HDU87_001952</name>
</gene>
<feature type="region of interest" description="Disordered" evidence="1">
    <location>
        <begin position="1"/>
        <end position="22"/>
    </location>
</feature>
<comment type="caution">
    <text evidence="2">The sequence shown here is derived from an EMBL/GenBank/DDBJ whole genome shotgun (WGS) entry which is preliminary data.</text>
</comment>
<evidence type="ECO:0000313" key="3">
    <source>
        <dbReference type="Proteomes" id="UP001212152"/>
    </source>
</evidence>
<organism evidence="2 3">
    <name type="scientific">Geranomyces variabilis</name>
    <dbReference type="NCBI Taxonomy" id="109894"/>
    <lineage>
        <taxon>Eukaryota</taxon>
        <taxon>Fungi</taxon>
        <taxon>Fungi incertae sedis</taxon>
        <taxon>Chytridiomycota</taxon>
        <taxon>Chytridiomycota incertae sedis</taxon>
        <taxon>Chytridiomycetes</taxon>
        <taxon>Spizellomycetales</taxon>
        <taxon>Powellomycetaceae</taxon>
        <taxon>Geranomyces</taxon>
    </lineage>
</organism>
<proteinExistence type="predicted"/>
<evidence type="ECO:0000256" key="1">
    <source>
        <dbReference type="SAM" id="MobiDB-lite"/>
    </source>
</evidence>
<dbReference type="Proteomes" id="UP001212152">
    <property type="component" value="Unassembled WGS sequence"/>
</dbReference>
<dbReference type="EMBL" id="JADGJQ010000016">
    <property type="protein sequence ID" value="KAJ3180443.1"/>
    <property type="molecule type" value="Genomic_DNA"/>
</dbReference>
<evidence type="ECO:0000313" key="2">
    <source>
        <dbReference type="EMBL" id="KAJ3180443.1"/>
    </source>
</evidence>
<reference evidence="2" key="1">
    <citation type="submission" date="2020-05" db="EMBL/GenBank/DDBJ databases">
        <title>Phylogenomic resolution of chytrid fungi.</title>
        <authorList>
            <person name="Stajich J.E."/>
            <person name="Amses K."/>
            <person name="Simmons R."/>
            <person name="Seto K."/>
            <person name="Myers J."/>
            <person name="Bonds A."/>
            <person name="Quandt C.A."/>
            <person name="Barry K."/>
            <person name="Liu P."/>
            <person name="Grigoriev I."/>
            <person name="Longcore J.E."/>
            <person name="James T.Y."/>
        </authorList>
    </citation>
    <scope>NUCLEOTIDE SEQUENCE</scope>
    <source>
        <strain evidence="2">JEL0379</strain>
    </source>
</reference>
<protein>
    <submittedName>
        <fullName evidence="2">Uncharacterized protein</fullName>
    </submittedName>
</protein>
<feature type="region of interest" description="Disordered" evidence="1">
    <location>
        <begin position="125"/>
        <end position="160"/>
    </location>
</feature>
<accession>A0AAD5XRL3</accession>
<sequence>MSSDFSSPPGSPCLIRQSSKKQDRAEAEFRALMAKNPTMTWEDLVAAARAELEALPSPGDRNHKQTLRAQKLIGWTNQKYSFNRAQAREDRERTAVLKIHDTQSKTTRMMAGTTRIMAGDVFGKNKRHRADSEDGEARLTTPPPVLKASDGQNVEPADPDIDPDCLPGLREVLRIGASSLSDVTLPEDIEVAGVNISSLLRLVFRDVLVDAQLPDKEKEFSPKSVLRAVTRGNGLLLDLYAPSAYLRYVTEEEYAEVYKTVCGADGLWDAMSKPPSPDTALCLESFQQGIRSRKDWQDLALRPASGKVLKLLTDL</sequence>
<dbReference type="AlphaFoldDB" id="A0AAD5XRL3"/>